<evidence type="ECO:0000313" key="2">
    <source>
        <dbReference type="EMBL" id="CAG6553271.1"/>
    </source>
</evidence>
<feature type="compositionally biased region" description="Pro residues" evidence="1">
    <location>
        <begin position="1"/>
        <end position="10"/>
    </location>
</feature>
<protein>
    <submittedName>
        <fullName evidence="2">(northern house mosquito) hypothetical protein</fullName>
    </submittedName>
</protein>
<dbReference type="AlphaFoldDB" id="A0A8D8IJR1"/>
<evidence type="ECO:0000256" key="1">
    <source>
        <dbReference type="SAM" id="MobiDB-lite"/>
    </source>
</evidence>
<name>A0A8D8IJR1_CULPI</name>
<dbReference type="EMBL" id="HBUE01047928">
    <property type="protein sequence ID" value="CAG6463406.1"/>
    <property type="molecule type" value="Transcribed_RNA"/>
</dbReference>
<accession>A0A8D8IJR1</accession>
<organism evidence="2">
    <name type="scientific">Culex pipiens</name>
    <name type="common">House mosquito</name>
    <dbReference type="NCBI Taxonomy" id="7175"/>
    <lineage>
        <taxon>Eukaryota</taxon>
        <taxon>Metazoa</taxon>
        <taxon>Ecdysozoa</taxon>
        <taxon>Arthropoda</taxon>
        <taxon>Hexapoda</taxon>
        <taxon>Insecta</taxon>
        <taxon>Pterygota</taxon>
        <taxon>Neoptera</taxon>
        <taxon>Endopterygota</taxon>
        <taxon>Diptera</taxon>
        <taxon>Nematocera</taxon>
        <taxon>Culicoidea</taxon>
        <taxon>Culicidae</taxon>
        <taxon>Culicinae</taxon>
        <taxon>Culicini</taxon>
        <taxon>Culex</taxon>
        <taxon>Culex</taxon>
    </lineage>
</organism>
<feature type="compositionally biased region" description="Basic residues" evidence="1">
    <location>
        <begin position="11"/>
        <end position="26"/>
    </location>
</feature>
<reference evidence="2" key="1">
    <citation type="submission" date="2021-05" db="EMBL/GenBank/DDBJ databases">
        <authorList>
            <person name="Alioto T."/>
            <person name="Alioto T."/>
            <person name="Gomez Garrido J."/>
        </authorList>
    </citation>
    <scope>NUCLEOTIDE SEQUENCE</scope>
</reference>
<dbReference type="EMBL" id="HBUE01143925">
    <property type="protein sequence ID" value="CAG6502035.1"/>
    <property type="molecule type" value="Transcribed_RNA"/>
</dbReference>
<sequence>MKSPTVPRPPRPSKRPSRTRTGKPLRWPRFRSFSSTTTTAARWTSTANGNPTWSLKCLNGPSSWRNGTLVPSTRRAVWGGNRRSNSPTSTRTGPAIWWRWIVPRRNRPLTRCSGSIWITAGVWSIVTRCRSRRNSSERDLAAS</sequence>
<proteinExistence type="predicted"/>
<feature type="region of interest" description="Disordered" evidence="1">
    <location>
        <begin position="1"/>
        <end position="26"/>
    </location>
</feature>
<dbReference type="EMBL" id="HBUE01248754">
    <property type="protein sequence ID" value="CAG6553271.1"/>
    <property type="molecule type" value="Transcribed_RNA"/>
</dbReference>